<accession>A0A6J5TA61</accession>
<evidence type="ECO:0000313" key="1">
    <source>
        <dbReference type="EMBL" id="CAB4241806.1"/>
    </source>
</evidence>
<proteinExistence type="predicted"/>
<sequence>MKIADLINEGLSHPVIVVDVQPEYSGMNDGDESAVFPQIINFVNKQTGPVLMFVNAEDQGLSGDSVAGIKEYWNDTVCPEEERYTYDEENDEHVENPDCPTINWSRFTIADKGYGYLRSWMDHGIEPSTIIATIREMYSQKVNDTRELQFPASNRRTVTQSLIMGAIDEMEDDPMSVGWTSIAQLKRFNGAYLVGGGRDECLREVELLMNAFNIKYKRIDSLVY</sequence>
<name>A0A6J5TA61_9CAUD</name>
<gene>
    <name evidence="1" type="ORF">UFOVP71_344</name>
</gene>
<reference evidence="1" key="1">
    <citation type="submission" date="2020-05" db="EMBL/GenBank/DDBJ databases">
        <authorList>
            <person name="Chiriac C."/>
            <person name="Salcher M."/>
            <person name="Ghai R."/>
            <person name="Kavagutti S V."/>
        </authorList>
    </citation>
    <scope>NUCLEOTIDE SEQUENCE</scope>
</reference>
<protein>
    <submittedName>
        <fullName evidence="1">Uncharacterized protein</fullName>
    </submittedName>
</protein>
<organism evidence="1">
    <name type="scientific">uncultured Caudovirales phage</name>
    <dbReference type="NCBI Taxonomy" id="2100421"/>
    <lineage>
        <taxon>Viruses</taxon>
        <taxon>Duplodnaviria</taxon>
        <taxon>Heunggongvirae</taxon>
        <taxon>Uroviricota</taxon>
        <taxon>Caudoviricetes</taxon>
        <taxon>Peduoviridae</taxon>
        <taxon>Maltschvirus</taxon>
        <taxon>Maltschvirus maltsch</taxon>
    </lineage>
</organism>
<dbReference type="EMBL" id="LR797824">
    <property type="protein sequence ID" value="CAB4241806.1"/>
    <property type="molecule type" value="Genomic_DNA"/>
</dbReference>